<gene>
    <name evidence="1" type="ORF">GCM10009107_01530</name>
</gene>
<reference evidence="2" key="1">
    <citation type="journal article" date="2019" name="Int. J. Syst. Evol. Microbiol.">
        <title>The Global Catalogue of Microorganisms (GCM) 10K type strain sequencing project: providing services to taxonomists for standard genome sequencing and annotation.</title>
        <authorList>
            <consortium name="The Broad Institute Genomics Platform"/>
            <consortium name="The Broad Institute Genome Sequencing Center for Infectious Disease"/>
            <person name="Wu L."/>
            <person name="Ma J."/>
        </authorList>
    </citation>
    <scope>NUCLEOTIDE SEQUENCE [LARGE SCALE GENOMIC DNA]</scope>
    <source>
        <strain evidence="2">JCM 15503</strain>
    </source>
</reference>
<accession>A0ABP3UPU6</accession>
<dbReference type="InterPro" id="IPR012338">
    <property type="entry name" value="Beta-lactam/transpept-like"/>
</dbReference>
<name>A0ABP3UPU6_9BURK</name>
<protein>
    <recommendedName>
        <fullName evidence="3">Autotransporter domain-containing protein</fullName>
    </recommendedName>
</protein>
<evidence type="ECO:0008006" key="3">
    <source>
        <dbReference type="Google" id="ProtNLM"/>
    </source>
</evidence>
<evidence type="ECO:0000313" key="1">
    <source>
        <dbReference type="EMBL" id="GAA0740170.1"/>
    </source>
</evidence>
<sequence>MSIASASKWIYGAYVVQRRGSASALSATADLPYLHFTSGYTNLGNLSSALACGADSIKTVDECLNSTATSGLQDASTTGKFDYDSGHMEKHASLVGLGSYTAQALGTEVSSALGVTFGYGQPLLAGGVYTTADGYATFLRAILSGRLKMNGALGYASVCTNPLDTAHGCSTANAIVGPVPTSESWHYAVGHWVEDDSLVGDGAFSSAGAFGFYPWIDQSKTWYGVLARQQEGEKQGYASAQCGRLIRHAWMTGVEQTSSTPQ</sequence>
<proteinExistence type="predicted"/>
<keyword evidence="2" id="KW-1185">Reference proteome</keyword>
<organism evidence="1 2">
    <name type="scientific">Ideonella azotifigens</name>
    <dbReference type="NCBI Taxonomy" id="513160"/>
    <lineage>
        <taxon>Bacteria</taxon>
        <taxon>Pseudomonadati</taxon>
        <taxon>Pseudomonadota</taxon>
        <taxon>Betaproteobacteria</taxon>
        <taxon>Burkholderiales</taxon>
        <taxon>Sphaerotilaceae</taxon>
        <taxon>Ideonella</taxon>
    </lineage>
</organism>
<dbReference type="SUPFAM" id="SSF56601">
    <property type="entry name" value="beta-lactamase/transpeptidase-like"/>
    <property type="match status" value="1"/>
</dbReference>
<dbReference type="EMBL" id="BAAAEW010000002">
    <property type="protein sequence ID" value="GAA0740170.1"/>
    <property type="molecule type" value="Genomic_DNA"/>
</dbReference>
<evidence type="ECO:0000313" key="2">
    <source>
        <dbReference type="Proteomes" id="UP001500279"/>
    </source>
</evidence>
<dbReference type="Proteomes" id="UP001500279">
    <property type="component" value="Unassembled WGS sequence"/>
</dbReference>
<dbReference type="Gene3D" id="3.40.710.10">
    <property type="entry name" value="DD-peptidase/beta-lactamase superfamily"/>
    <property type="match status" value="1"/>
</dbReference>
<comment type="caution">
    <text evidence="1">The sequence shown here is derived from an EMBL/GenBank/DDBJ whole genome shotgun (WGS) entry which is preliminary data.</text>
</comment>